<evidence type="ECO:0000313" key="2">
    <source>
        <dbReference type="EMBL" id="SOX55856.1"/>
    </source>
</evidence>
<accession>A0A2K4YGD6</accession>
<dbReference type="PROSITE" id="PS50883">
    <property type="entry name" value="EAL"/>
    <property type="match status" value="1"/>
</dbReference>
<evidence type="ECO:0000259" key="1">
    <source>
        <dbReference type="PROSITE" id="PS50883"/>
    </source>
</evidence>
<dbReference type="Gene3D" id="3.20.20.450">
    <property type="entry name" value="EAL domain"/>
    <property type="match status" value="1"/>
</dbReference>
<dbReference type="EMBL" id="FXEG02000005">
    <property type="protein sequence ID" value="SOX55856.1"/>
    <property type="molecule type" value="Genomic_DNA"/>
</dbReference>
<dbReference type="InterPro" id="IPR019278">
    <property type="entry name" value="DICT_dom"/>
</dbReference>
<gene>
    <name evidence="2" type="ORF">MAAFP003_4552</name>
</gene>
<dbReference type="AlphaFoldDB" id="A0A2K4YGD6"/>
<dbReference type="InterPro" id="IPR035919">
    <property type="entry name" value="EAL_sf"/>
</dbReference>
<dbReference type="SUPFAM" id="SSF141868">
    <property type="entry name" value="EAL domain-like"/>
    <property type="match status" value="1"/>
</dbReference>
<reference evidence="2" key="1">
    <citation type="submission" date="2018-01" db="EMBL/GenBank/DDBJ databases">
        <authorList>
            <consortium name="Urmite Genomes"/>
        </authorList>
    </citation>
    <scope>NUCLEOTIDE SEQUENCE [LARGE SCALE GENOMIC DNA]</scope>
    <source>
        <strain evidence="2">AFP003</strain>
    </source>
</reference>
<dbReference type="GO" id="GO:0071111">
    <property type="term" value="F:cyclic-guanylate-specific phosphodiesterase activity"/>
    <property type="evidence" value="ECO:0007669"/>
    <property type="project" value="InterPro"/>
</dbReference>
<dbReference type="Pfam" id="PF10069">
    <property type="entry name" value="DICT"/>
    <property type="match status" value="1"/>
</dbReference>
<organism evidence="2 3">
    <name type="scientific">Mycobacterium ahvazicum</name>
    <dbReference type="NCBI Taxonomy" id="1964395"/>
    <lineage>
        <taxon>Bacteria</taxon>
        <taxon>Bacillati</taxon>
        <taxon>Actinomycetota</taxon>
        <taxon>Actinomycetes</taxon>
        <taxon>Mycobacteriales</taxon>
        <taxon>Mycobacteriaceae</taxon>
        <taxon>Mycobacterium</taxon>
        <taxon>Mycobacterium simiae complex</taxon>
    </lineage>
</organism>
<feature type="domain" description="EAL" evidence="1">
    <location>
        <begin position="4"/>
        <end position="249"/>
    </location>
</feature>
<dbReference type="PANTHER" id="PTHR33121:SF70">
    <property type="entry name" value="SIGNALING PROTEIN YKOW"/>
    <property type="match status" value="1"/>
</dbReference>
<dbReference type="CDD" id="cd01948">
    <property type="entry name" value="EAL"/>
    <property type="match status" value="1"/>
</dbReference>
<comment type="caution">
    <text evidence="2">The sequence shown here is derived from an EMBL/GenBank/DDBJ whole genome shotgun (WGS) entry which is preliminary data.</text>
</comment>
<dbReference type="PANTHER" id="PTHR33121">
    <property type="entry name" value="CYCLIC DI-GMP PHOSPHODIESTERASE PDEF"/>
    <property type="match status" value="1"/>
</dbReference>
<protein>
    <submittedName>
        <fullName evidence="2">Diguanylate phosphodiesterase</fullName>
    </submittedName>
</protein>
<proteinExistence type="predicted"/>
<dbReference type="SMART" id="SM00052">
    <property type="entry name" value="EAL"/>
    <property type="match status" value="1"/>
</dbReference>
<sequence length="415" mass="44969">MTPGPTMTEALDEAVMGTGLSSAYQQVVALPSEIVVGYEALARWPELDNPSPIDVFARAEQTGRLNTLDRACITAAARGALLGSSTPGMLLLINCEPATSHIDLAQDDDLMHAASRFRLTFEVTERGLLTNPRALLRKVVALRSLGFAIALDDIGSRPDSLVLLDVLSPEILKLDMGLIQRQPDRLQARTVAAITAHHERTGAVICAEGIETEEHLEQALAYGATLGQGMRFGGPGELPSTRRAFSWPARKMQSAPTKIAPANLGLAEAVPTTRIVRKDTVTELARHIGRMAVTAETPPMILFTLKDTRDIHEMSQQNLSMLAERSPLVAVFGQHLPEELGPRVRQVRLDPDDPLTNESTVLVLGPDTAAALIARERTFPACGPDAEGDRRYEMSITFDRARVTAAARSLLDRLA</sequence>
<dbReference type="Pfam" id="PF00563">
    <property type="entry name" value="EAL"/>
    <property type="match status" value="1"/>
</dbReference>
<name>A0A2K4YGD6_9MYCO</name>
<evidence type="ECO:0000313" key="3">
    <source>
        <dbReference type="Proteomes" id="UP000236318"/>
    </source>
</evidence>
<dbReference type="Proteomes" id="UP000236318">
    <property type="component" value="Unassembled WGS sequence"/>
</dbReference>
<dbReference type="InterPro" id="IPR050706">
    <property type="entry name" value="Cyclic-di-GMP_PDE-like"/>
</dbReference>
<dbReference type="InterPro" id="IPR001633">
    <property type="entry name" value="EAL_dom"/>
</dbReference>
<keyword evidence="3" id="KW-1185">Reference proteome</keyword>